<gene>
    <name evidence="2" type="ORF">ECRASSUSDP1_LOCUS5729</name>
</gene>
<feature type="region of interest" description="Disordered" evidence="1">
    <location>
        <begin position="259"/>
        <end position="281"/>
    </location>
</feature>
<organism evidence="2 3">
    <name type="scientific">Euplotes crassus</name>
    <dbReference type="NCBI Taxonomy" id="5936"/>
    <lineage>
        <taxon>Eukaryota</taxon>
        <taxon>Sar</taxon>
        <taxon>Alveolata</taxon>
        <taxon>Ciliophora</taxon>
        <taxon>Intramacronucleata</taxon>
        <taxon>Spirotrichea</taxon>
        <taxon>Hypotrichia</taxon>
        <taxon>Euplotida</taxon>
        <taxon>Euplotidae</taxon>
        <taxon>Moneuplotes</taxon>
    </lineage>
</organism>
<protein>
    <submittedName>
        <fullName evidence="2">Uncharacterized protein</fullName>
    </submittedName>
</protein>
<evidence type="ECO:0000256" key="1">
    <source>
        <dbReference type="SAM" id="MobiDB-lite"/>
    </source>
</evidence>
<reference evidence="2" key="1">
    <citation type="submission" date="2023-07" db="EMBL/GenBank/DDBJ databases">
        <authorList>
            <consortium name="AG Swart"/>
            <person name="Singh M."/>
            <person name="Singh A."/>
            <person name="Seah K."/>
            <person name="Emmerich C."/>
        </authorList>
    </citation>
    <scope>NUCLEOTIDE SEQUENCE</scope>
    <source>
        <strain evidence="2">DP1</strain>
    </source>
</reference>
<accession>A0AAD1U967</accession>
<evidence type="ECO:0000313" key="3">
    <source>
        <dbReference type="Proteomes" id="UP001295684"/>
    </source>
</evidence>
<dbReference type="Proteomes" id="UP001295684">
    <property type="component" value="Unassembled WGS sequence"/>
</dbReference>
<sequence length="382" mass="43951">MGVLSKRMQIPTLNETFLRDFHDKEKFPQRISKKKGFEMSLYEGIQPNSTIRKSSPYGHLYPTMSIYKPVQKQYQSYDTQQRKSLERRTIELSDGKVVINNSSSVMDIKQAMPKKKGRKAHSNLPKIKGIDCGNKALNHFDTKILKQTHKKRLKNRSEVMKKIVDAKKIKYRKRNNASSKQHMYSKAKIYFKSPNEKKPSSELDYLNIFTFENANKSPKLKFLKLEKYPQVAGFGLNKTSSTKNKINEMMSKIVKRNKGITNNSYGSSMHSKKKKGKLMTPKIDNSSAYSSYSEIPNVPKSRPAVPDMMSPKIFINNSMNEDDCDDTEYQELQCEYTSLQKEGHDVSINALISSNEVSEKVKITPCSKKKKPKKYINVSIKL</sequence>
<feature type="compositionally biased region" description="Polar residues" evidence="1">
    <location>
        <begin position="259"/>
        <end position="269"/>
    </location>
</feature>
<name>A0AAD1U967_EUPCR</name>
<dbReference type="EMBL" id="CAMPGE010005535">
    <property type="protein sequence ID" value="CAI2364386.1"/>
    <property type="molecule type" value="Genomic_DNA"/>
</dbReference>
<comment type="caution">
    <text evidence="2">The sequence shown here is derived from an EMBL/GenBank/DDBJ whole genome shotgun (WGS) entry which is preliminary data.</text>
</comment>
<keyword evidence="3" id="KW-1185">Reference proteome</keyword>
<dbReference type="AlphaFoldDB" id="A0AAD1U967"/>
<proteinExistence type="predicted"/>
<evidence type="ECO:0000313" key="2">
    <source>
        <dbReference type="EMBL" id="CAI2364386.1"/>
    </source>
</evidence>